<dbReference type="InterPro" id="IPR051083">
    <property type="entry name" value="GrpII_Intron_Splice-Mob/Def"/>
</dbReference>
<evidence type="ECO:0000313" key="3">
    <source>
        <dbReference type="Proteomes" id="UP000229497"/>
    </source>
</evidence>
<feature type="domain" description="Reverse transcriptase" evidence="1">
    <location>
        <begin position="1"/>
        <end position="288"/>
    </location>
</feature>
<accession>A0A2H0KKR1</accession>
<dbReference type="PANTHER" id="PTHR34047:SF8">
    <property type="entry name" value="PROTEIN YKFC"/>
    <property type="match status" value="1"/>
</dbReference>
<dbReference type="EMBL" id="PCVK01000033">
    <property type="protein sequence ID" value="PIQ71829.1"/>
    <property type="molecule type" value="Genomic_DNA"/>
</dbReference>
<dbReference type="Proteomes" id="UP000229497">
    <property type="component" value="Unassembled WGS sequence"/>
</dbReference>
<evidence type="ECO:0000259" key="1">
    <source>
        <dbReference type="PROSITE" id="PS50878"/>
    </source>
</evidence>
<sequence length="370" mass="43846">MYKKICEFNNLLKAYQMARKCKRYKKNIVDYGFFLESNLLKLQKELVTEVYLPSSYICFTVFDPKTRKVAAPAFRDRVLQHSLVAQIEPLFDSKFIYDSYACRKNKGTHFGLNRIKKFLQGARSIYGKSVPVYCLRMDIEKFFSSVSWDVLITATNKTIPCEKTKILIEKIITKHRCFDINGNYIKSPHDVINPEKRKGLPIGNLTSQLFANIYLNELDHFVKETLRVKWYARYMDDFLIIHPDRNYLKKMRDTIRTFLEYELKLSFHPKKVIIQNVKDGLPFVGYLIFYDHVLVRGSTLLRMRRRLKKRRIKSMEENDDKPLKASLSALRGHLQRANAYRLTKNLFEQPPVKLKIKKEKKNTEQLKLFE</sequence>
<dbReference type="Pfam" id="PF00078">
    <property type="entry name" value="RVT_1"/>
    <property type="match status" value="1"/>
</dbReference>
<comment type="caution">
    <text evidence="2">The sequence shown here is derived from an EMBL/GenBank/DDBJ whole genome shotgun (WGS) entry which is preliminary data.</text>
</comment>
<dbReference type="SUPFAM" id="SSF56672">
    <property type="entry name" value="DNA/RNA polymerases"/>
    <property type="match status" value="1"/>
</dbReference>
<dbReference type="AlphaFoldDB" id="A0A2H0KKR1"/>
<dbReference type="CDD" id="cd01651">
    <property type="entry name" value="RT_G2_intron"/>
    <property type="match status" value="1"/>
</dbReference>
<name>A0A2H0KKR1_9BACT</name>
<dbReference type="PROSITE" id="PS50878">
    <property type="entry name" value="RT_POL"/>
    <property type="match status" value="1"/>
</dbReference>
<organism evidence="2 3">
    <name type="scientific">Candidatus Roizmanbacteria bacterium CG11_big_fil_rev_8_21_14_0_20_37_16</name>
    <dbReference type="NCBI Taxonomy" id="1974857"/>
    <lineage>
        <taxon>Bacteria</taxon>
        <taxon>Candidatus Roizmaniibacteriota</taxon>
    </lineage>
</organism>
<dbReference type="InterPro" id="IPR000477">
    <property type="entry name" value="RT_dom"/>
</dbReference>
<gene>
    <name evidence="2" type="ORF">COV87_01180</name>
</gene>
<dbReference type="PANTHER" id="PTHR34047">
    <property type="entry name" value="NUCLEAR INTRON MATURASE 1, MITOCHONDRIAL-RELATED"/>
    <property type="match status" value="1"/>
</dbReference>
<proteinExistence type="predicted"/>
<reference evidence="2 3" key="1">
    <citation type="submission" date="2017-09" db="EMBL/GenBank/DDBJ databases">
        <title>Depth-based differentiation of microbial function through sediment-hosted aquifers and enrichment of novel symbionts in the deep terrestrial subsurface.</title>
        <authorList>
            <person name="Probst A.J."/>
            <person name="Ladd B."/>
            <person name="Jarett J.K."/>
            <person name="Geller-Mcgrath D.E."/>
            <person name="Sieber C.M."/>
            <person name="Emerson J.B."/>
            <person name="Anantharaman K."/>
            <person name="Thomas B.C."/>
            <person name="Malmstrom R."/>
            <person name="Stieglmeier M."/>
            <person name="Klingl A."/>
            <person name="Woyke T."/>
            <person name="Ryan C.M."/>
            <person name="Banfield J.F."/>
        </authorList>
    </citation>
    <scope>NUCLEOTIDE SEQUENCE [LARGE SCALE GENOMIC DNA]</scope>
    <source>
        <strain evidence="2">CG11_big_fil_rev_8_21_14_0_20_37_16</strain>
    </source>
</reference>
<evidence type="ECO:0000313" key="2">
    <source>
        <dbReference type="EMBL" id="PIQ71829.1"/>
    </source>
</evidence>
<dbReference type="InterPro" id="IPR043502">
    <property type="entry name" value="DNA/RNA_pol_sf"/>
</dbReference>
<protein>
    <submittedName>
        <fullName evidence="2">RNA-dependent DNA polymerase</fullName>
    </submittedName>
</protein>